<dbReference type="GO" id="GO:0016787">
    <property type="term" value="F:hydrolase activity"/>
    <property type="evidence" value="ECO:0007669"/>
    <property type="project" value="UniProtKB-KW"/>
</dbReference>
<name>A0A356LKW1_9BURK</name>
<comment type="caution">
    <text evidence="2">The sequence shown here is derived from an EMBL/GenBank/DDBJ whole genome shotgun (WGS) entry which is preliminary data.</text>
</comment>
<dbReference type="Proteomes" id="UP000264036">
    <property type="component" value="Unassembled WGS sequence"/>
</dbReference>
<dbReference type="PANTHER" id="PTHR35563:SF2">
    <property type="entry name" value="BARREL METAL-DEPENDENT HYDROLASE, PUTATIVE (AFU_ORTHOLOGUE AFUA_1G16240)-RELATED"/>
    <property type="match status" value="1"/>
</dbReference>
<proteinExistence type="predicted"/>
<dbReference type="InterPro" id="IPR032466">
    <property type="entry name" value="Metal_Hydrolase"/>
</dbReference>
<dbReference type="AlphaFoldDB" id="A0A356LKW1"/>
<dbReference type="PANTHER" id="PTHR35563">
    <property type="entry name" value="BARREL METAL-DEPENDENT HYDROLASE, PUTATIVE (AFU_ORTHOLOGUE AFUA_1G16240)-RELATED"/>
    <property type="match status" value="1"/>
</dbReference>
<dbReference type="InterPro" id="IPR052358">
    <property type="entry name" value="Aro_Compnd_Degr_Hydrolases"/>
</dbReference>
<dbReference type="Pfam" id="PF04909">
    <property type="entry name" value="Amidohydro_2"/>
    <property type="match status" value="1"/>
</dbReference>
<sequence>MTENYIPDSVEMPRMPTSPAVTLFDDSCDTHCHVFGPYGDFPLHLRSTYAPPDAPAARYLNMLDTVGMQRGVLVQPAPYGTDVSAIIDAIAQRPAQLRGIGVAAPGTDAQQLLAWRAAGICGLRFIEARDPQGNLFPGSVGFDSIEALAPAMRAAGMHVQMWGPYERYAPWLERVTDLGLPVVIDHMASVVLSQGVQDPLFQLICRLLGENRLWIKLSVCRVSTQAPDYADVRPFHDALLAANVNRVLWGSDWPYVRMGERAPDAGRLIELAWDWFGTDATRQQVWVNNPSELYEFAQGAGK</sequence>
<dbReference type="EMBL" id="DOEK01000040">
    <property type="protein sequence ID" value="HBP31544.1"/>
    <property type="molecule type" value="Genomic_DNA"/>
</dbReference>
<reference evidence="2 3" key="1">
    <citation type="journal article" date="2018" name="Nat. Biotechnol.">
        <title>A standardized bacterial taxonomy based on genome phylogeny substantially revises the tree of life.</title>
        <authorList>
            <person name="Parks D.H."/>
            <person name="Chuvochina M."/>
            <person name="Waite D.W."/>
            <person name="Rinke C."/>
            <person name="Skarshewski A."/>
            <person name="Chaumeil P.A."/>
            <person name="Hugenholtz P."/>
        </authorList>
    </citation>
    <scope>NUCLEOTIDE SEQUENCE [LARGE SCALE GENOMIC DNA]</scope>
    <source>
        <strain evidence="2">UBA10707</strain>
    </source>
</reference>
<keyword evidence="2" id="KW-0378">Hydrolase</keyword>
<feature type="domain" description="Amidohydrolase-related" evidence="1">
    <location>
        <begin position="28"/>
        <end position="296"/>
    </location>
</feature>
<dbReference type="InterPro" id="IPR006680">
    <property type="entry name" value="Amidohydro-rel"/>
</dbReference>
<dbReference type="SUPFAM" id="SSF51556">
    <property type="entry name" value="Metallo-dependent hydrolases"/>
    <property type="match status" value="1"/>
</dbReference>
<dbReference type="Gene3D" id="3.20.20.140">
    <property type="entry name" value="Metal-dependent hydrolases"/>
    <property type="match status" value="1"/>
</dbReference>
<evidence type="ECO:0000313" key="3">
    <source>
        <dbReference type="Proteomes" id="UP000264036"/>
    </source>
</evidence>
<accession>A0A356LKW1</accession>
<organism evidence="2 3">
    <name type="scientific">Advenella kashmirensis</name>
    <dbReference type="NCBI Taxonomy" id="310575"/>
    <lineage>
        <taxon>Bacteria</taxon>
        <taxon>Pseudomonadati</taxon>
        <taxon>Pseudomonadota</taxon>
        <taxon>Betaproteobacteria</taxon>
        <taxon>Burkholderiales</taxon>
        <taxon>Alcaligenaceae</taxon>
    </lineage>
</organism>
<protein>
    <submittedName>
        <fullName evidence="2">2-pyrone-4,6-dicarboxylate hydrolase</fullName>
    </submittedName>
</protein>
<evidence type="ECO:0000313" key="2">
    <source>
        <dbReference type="EMBL" id="HBP31544.1"/>
    </source>
</evidence>
<gene>
    <name evidence="2" type="ORF">DD666_19305</name>
</gene>
<evidence type="ECO:0000259" key="1">
    <source>
        <dbReference type="Pfam" id="PF04909"/>
    </source>
</evidence>